<evidence type="ECO:0000313" key="11">
    <source>
        <dbReference type="EMBL" id="MCW7754073.1"/>
    </source>
</evidence>
<dbReference type="SUPFAM" id="SSF56784">
    <property type="entry name" value="HAD-like"/>
    <property type="match status" value="1"/>
</dbReference>
<dbReference type="SFLD" id="SFLDF00027">
    <property type="entry name" value="p-type_atpase"/>
    <property type="match status" value="1"/>
</dbReference>
<evidence type="ECO:0000256" key="9">
    <source>
        <dbReference type="RuleBase" id="RU362081"/>
    </source>
</evidence>
<dbReference type="InterPro" id="IPR027256">
    <property type="entry name" value="P-typ_ATPase_IB"/>
</dbReference>
<evidence type="ECO:0000256" key="6">
    <source>
        <dbReference type="ARBA" id="ARBA00023136"/>
    </source>
</evidence>
<evidence type="ECO:0000256" key="5">
    <source>
        <dbReference type="ARBA" id="ARBA00022989"/>
    </source>
</evidence>
<dbReference type="Gene3D" id="3.40.50.1000">
    <property type="entry name" value="HAD superfamily/HAD-like"/>
    <property type="match status" value="1"/>
</dbReference>
<comment type="catalytic activity">
    <reaction evidence="8">
        <text>Zn(2+)(in) + ATP + H2O = Zn(2+)(out) + ADP + phosphate + H(+)</text>
        <dbReference type="Rhea" id="RHEA:20621"/>
        <dbReference type="ChEBI" id="CHEBI:15377"/>
        <dbReference type="ChEBI" id="CHEBI:15378"/>
        <dbReference type="ChEBI" id="CHEBI:29105"/>
        <dbReference type="ChEBI" id="CHEBI:30616"/>
        <dbReference type="ChEBI" id="CHEBI:43474"/>
        <dbReference type="ChEBI" id="CHEBI:456216"/>
        <dbReference type="EC" id="7.2.2.12"/>
    </reaction>
</comment>
<evidence type="ECO:0000256" key="8">
    <source>
        <dbReference type="ARBA" id="ARBA00047308"/>
    </source>
</evidence>
<dbReference type="InterPro" id="IPR051014">
    <property type="entry name" value="Cation_Transport_ATPase_IB"/>
</dbReference>
<dbReference type="InterPro" id="IPR023214">
    <property type="entry name" value="HAD_sf"/>
</dbReference>
<proteinExistence type="inferred from homology"/>
<dbReference type="InterPro" id="IPR008250">
    <property type="entry name" value="ATPase_P-typ_transduc_dom_A_sf"/>
</dbReference>
<dbReference type="NCBIfam" id="TIGR01494">
    <property type="entry name" value="ATPase_P-type"/>
    <property type="match status" value="1"/>
</dbReference>
<evidence type="ECO:0000256" key="4">
    <source>
        <dbReference type="ARBA" id="ARBA00022967"/>
    </source>
</evidence>
<dbReference type="Pfam" id="PF00122">
    <property type="entry name" value="E1-E2_ATPase"/>
    <property type="match status" value="1"/>
</dbReference>
<accession>A0ABT3N9E4</accession>
<evidence type="ECO:0000256" key="2">
    <source>
        <dbReference type="ARBA" id="ARBA00006024"/>
    </source>
</evidence>
<evidence type="ECO:0000256" key="3">
    <source>
        <dbReference type="ARBA" id="ARBA00022692"/>
    </source>
</evidence>
<dbReference type="PANTHER" id="PTHR48085:SF5">
    <property type="entry name" value="CADMIUM_ZINC-TRANSPORTING ATPASE HMA4-RELATED"/>
    <property type="match status" value="1"/>
</dbReference>
<dbReference type="PANTHER" id="PTHR48085">
    <property type="entry name" value="CADMIUM/ZINC-TRANSPORTING ATPASE HMA2-RELATED"/>
    <property type="match status" value="1"/>
</dbReference>
<dbReference type="Gene3D" id="3.40.1110.10">
    <property type="entry name" value="Calcium-transporting ATPase, cytoplasmic domain N"/>
    <property type="match status" value="1"/>
</dbReference>
<protein>
    <recommendedName>
        <fullName evidence="7">P-type Zn(2+) transporter</fullName>
        <ecNumber evidence="7">7.2.2.12</ecNumber>
    </recommendedName>
</protein>
<evidence type="ECO:0000256" key="7">
    <source>
        <dbReference type="ARBA" id="ARBA00039097"/>
    </source>
</evidence>
<dbReference type="InterPro" id="IPR018303">
    <property type="entry name" value="ATPase_P-typ_P_site"/>
</dbReference>
<evidence type="ECO:0000313" key="12">
    <source>
        <dbReference type="Proteomes" id="UP001209681"/>
    </source>
</evidence>
<keyword evidence="3" id="KW-0812">Transmembrane</keyword>
<dbReference type="InterPro" id="IPR044492">
    <property type="entry name" value="P_typ_ATPase_HD_dom"/>
</dbReference>
<gene>
    <name evidence="11" type="ORF">OOT00_08745</name>
</gene>
<dbReference type="InterPro" id="IPR001757">
    <property type="entry name" value="P_typ_ATPase"/>
</dbReference>
<keyword evidence="5" id="KW-1133">Transmembrane helix</keyword>
<keyword evidence="9" id="KW-0547">Nucleotide-binding</keyword>
<dbReference type="SUPFAM" id="SSF81653">
    <property type="entry name" value="Calcium ATPase, transduction domain A"/>
    <property type="match status" value="1"/>
</dbReference>
<dbReference type="Gene3D" id="2.70.150.10">
    <property type="entry name" value="Calcium-transporting ATPase, cytoplasmic transduction domain A"/>
    <property type="match status" value="1"/>
</dbReference>
<dbReference type="InterPro" id="IPR023299">
    <property type="entry name" value="ATPase_P-typ_cyto_dom_N"/>
</dbReference>
<evidence type="ECO:0000259" key="10">
    <source>
        <dbReference type="Pfam" id="PF00122"/>
    </source>
</evidence>
<dbReference type="InterPro" id="IPR059000">
    <property type="entry name" value="ATPase_P-type_domA"/>
</dbReference>
<dbReference type="NCBIfam" id="TIGR01525">
    <property type="entry name" value="ATPase-IB_hvy"/>
    <property type="match status" value="1"/>
</dbReference>
<keyword evidence="6" id="KW-0472">Membrane</keyword>
<dbReference type="RefSeq" id="WP_265424979.1">
    <property type="nucleotide sequence ID" value="NZ_JAPFPW010000008.1"/>
</dbReference>
<organism evidence="11 12">
    <name type="scientific">Desulfobotulus pelophilus</name>
    <dbReference type="NCBI Taxonomy" id="2823377"/>
    <lineage>
        <taxon>Bacteria</taxon>
        <taxon>Pseudomonadati</taxon>
        <taxon>Thermodesulfobacteriota</taxon>
        <taxon>Desulfobacteria</taxon>
        <taxon>Desulfobacterales</taxon>
        <taxon>Desulfobacteraceae</taxon>
        <taxon>Desulfobotulus</taxon>
    </lineage>
</organism>
<dbReference type="PROSITE" id="PS00154">
    <property type="entry name" value="ATPASE_E1_E2"/>
    <property type="match status" value="1"/>
</dbReference>
<dbReference type="Pfam" id="PF00702">
    <property type="entry name" value="Hydrolase"/>
    <property type="match status" value="1"/>
</dbReference>
<dbReference type="PRINTS" id="PR00119">
    <property type="entry name" value="CATATPASE"/>
</dbReference>
<keyword evidence="9" id="KW-0479">Metal-binding</keyword>
<keyword evidence="4" id="KW-1278">Translocase</keyword>
<keyword evidence="12" id="KW-1185">Reference proteome</keyword>
<reference evidence="11 12" key="1">
    <citation type="submission" date="2022-11" db="EMBL/GenBank/DDBJ databases">
        <title>Desulfobotulus tamanensis H1 sp. nov. - anaerobic, alkaliphilic, sulphate reducing bacterium isolated from terrestrial mud volcano.</title>
        <authorList>
            <person name="Frolova A."/>
            <person name="Merkel A.Y."/>
            <person name="Slobodkin A.I."/>
        </authorList>
    </citation>
    <scope>NUCLEOTIDE SEQUENCE [LARGE SCALE GENOMIC DNA]</scope>
    <source>
        <strain evidence="11 12">H1</strain>
    </source>
</reference>
<evidence type="ECO:0000256" key="1">
    <source>
        <dbReference type="ARBA" id="ARBA00004370"/>
    </source>
</evidence>
<sequence length="702" mass="74986">MTRIRYMPDNPPIQVVHSIPGRFRLKSRAFTNPALDPDYVTALIASLPGVQQVRMNTGSGSIVVEHDTESSLREEILLRLNNLPQDAFLPEIRRRSGPDLFEVGTRTMAAAITPFLPRSLQGPFSWVLSLPTLVSGAETLITEGLKVEVLDASVRLMSLARKNYFVGNAVGAMLSMAAYFEESSTRQANDLLKNLLRPQADSLRVERDGAEVMISSDQAMVGDIVICGPGEMIPVDGLVLSGEASVNACSITGESAPVHASPGDEVLSGGIIEEGKLRVEALNVGRETSMARIGKFLEKSLRTQSGHQRWSHTLADRLVPLTFGVGLGVYALTGSAARAASVLAVDYSCAIKLATPVAVRTAMYHAGRKGVLLKGAQALEALGSVDTLIFDKTGTLTHGLLQLTDILALENFTEDEILALAAGAEEHYGHPVARAVLKAARERNLSLPPISQVDFIVAHGVSAYVDEKRVLVGSRHFIEEDEGISCADVNEQSESLQDQGKTLLYVALEGRLVALMALRDTLRSEAGDTLKALKASGFTRLVMLSGDQPRPVHAVADQLTELDEVHAGLKPEDKARIVDRLKKEGRKVAFVGDGVNDSPALLSADVGICMSEGADLARDAAQVVLMKDDLEGLVMARNIARDTGRVLHNALWSAVGINSGLLVLAGTGRISTLTSAALHNASTIAILAYAAMNKGEQDALPS</sequence>
<keyword evidence="9" id="KW-1003">Cell membrane</keyword>
<feature type="domain" description="P-type ATPase A" evidence="10">
    <location>
        <begin position="201"/>
        <end position="297"/>
    </location>
</feature>
<dbReference type="Pfam" id="PF19991">
    <property type="entry name" value="HMA_2"/>
    <property type="match status" value="1"/>
</dbReference>
<dbReference type="SFLD" id="SFLDG00002">
    <property type="entry name" value="C1.7:_P-type_atpase_like"/>
    <property type="match status" value="1"/>
</dbReference>
<comment type="similarity">
    <text evidence="2 9">Belongs to the cation transport ATPase (P-type) (TC 3.A.3) family. Type IB subfamily.</text>
</comment>
<comment type="subcellular location">
    <subcellularLocation>
        <location evidence="9">Cell membrane</location>
    </subcellularLocation>
    <subcellularLocation>
        <location evidence="1">Membrane</location>
    </subcellularLocation>
</comment>
<dbReference type="InterPro" id="IPR036412">
    <property type="entry name" value="HAD-like_sf"/>
</dbReference>
<dbReference type="EMBL" id="JAPFPW010000008">
    <property type="protein sequence ID" value="MCW7754073.1"/>
    <property type="molecule type" value="Genomic_DNA"/>
</dbReference>
<dbReference type="Proteomes" id="UP001209681">
    <property type="component" value="Unassembled WGS sequence"/>
</dbReference>
<keyword evidence="9" id="KW-0067">ATP-binding</keyword>
<dbReference type="SFLD" id="SFLDS00003">
    <property type="entry name" value="Haloacid_Dehalogenase"/>
    <property type="match status" value="1"/>
</dbReference>
<dbReference type="EC" id="7.2.2.12" evidence="7"/>
<comment type="caution">
    <text evidence="11">The sequence shown here is derived from an EMBL/GenBank/DDBJ whole genome shotgun (WGS) entry which is preliminary data.</text>
</comment>
<name>A0ABT3N9E4_9BACT</name>